<name>A0A934QYF5_9BACT</name>
<evidence type="ECO:0000313" key="2">
    <source>
        <dbReference type="Proteomes" id="UP000600139"/>
    </source>
</evidence>
<dbReference type="Proteomes" id="UP000600139">
    <property type="component" value="Unassembled WGS sequence"/>
</dbReference>
<evidence type="ECO:0000313" key="1">
    <source>
        <dbReference type="EMBL" id="MBK1814998.1"/>
    </source>
</evidence>
<dbReference type="Gene3D" id="3.40.50.300">
    <property type="entry name" value="P-loop containing nucleotide triphosphate hydrolases"/>
    <property type="match status" value="1"/>
</dbReference>
<keyword evidence="2" id="KW-1185">Reference proteome</keyword>
<reference evidence="1" key="1">
    <citation type="submission" date="2021-01" db="EMBL/GenBank/DDBJ databases">
        <title>Modified the classification status of verrucomicrobia.</title>
        <authorList>
            <person name="Feng X."/>
        </authorList>
    </citation>
    <scope>NUCLEOTIDE SEQUENCE</scope>
    <source>
        <strain evidence="1">JCM 18052</strain>
    </source>
</reference>
<organism evidence="1 2">
    <name type="scientific">Luteolibacter yonseiensis</name>
    <dbReference type="NCBI Taxonomy" id="1144680"/>
    <lineage>
        <taxon>Bacteria</taxon>
        <taxon>Pseudomonadati</taxon>
        <taxon>Verrucomicrobiota</taxon>
        <taxon>Verrucomicrobiia</taxon>
        <taxon>Verrucomicrobiales</taxon>
        <taxon>Verrucomicrobiaceae</taxon>
        <taxon>Luteolibacter</taxon>
    </lineage>
</organism>
<dbReference type="EMBL" id="JAENIK010000004">
    <property type="protein sequence ID" value="MBK1814998.1"/>
    <property type="molecule type" value="Genomic_DNA"/>
</dbReference>
<dbReference type="InterPro" id="IPR027417">
    <property type="entry name" value="P-loop_NTPase"/>
</dbReference>
<sequence>MTVAVPKVAHEQLLAGAETAARRLIRSWIEYGPKEINDFGWHAFPTAPLQDVAGGVRQAMLEEGVKDFPGLVVWFAEAPASTRDELIECSQAFGPMPSDCGPLLNRLAEYDKVKRQQLLVWKLNDAIAKGDDISPIAKELAEIGNEGATQKSNLRERAYALRFDPDKTPPPDEACMVIGDIPIAARGNITVLQGKSKVGKSALISAIMGAAQRGRYQAEGDTLCISWAGEDDGALVHLDTEQSQADWHALVCRSIHRSGLGQVSPRLVSLPLVMFRRTERLEILRQTLTYEDGRGGSDLVLLDGVADLCISPNDEGEALELVSRIHAMAQEFRCAIFCVLHENPTSDQGKTRGHLGSELNRKAFANLRIDKDAETSISTIYGSDMRKREIPKEQGFCFGWDDSIGMHKFQGRAAGVKAAQIEMKAVQKARAEWEPIFQKAEEIGTKSSCPGLTPDEAAIAERDISGTESLTKTATMKKRMQRAEAIGVLRNTGAGIWVLNPIGTIGT</sequence>
<gene>
    <name evidence="1" type="ORF">JIN84_05190</name>
</gene>
<comment type="caution">
    <text evidence="1">The sequence shown here is derived from an EMBL/GenBank/DDBJ whole genome shotgun (WGS) entry which is preliminary data.</text>
</comment>
<proteinExistence type="predicted"/>
<dbReference type="AlphaFoldDB" id="A0A934QYF5"/>
<dbReference type="Pfam" id="PF13481">
    <property type="entry name" value="AAA_25"/>
    <property type="match status" value="1"/>
</dbReference>
<dbReference type="RefSeq" id="WP_200349944.1">
    <property type="nucleotide sequence ID" value="NZ_BAABHZ010000010.1"/>
</dbReference>
<accession>A0A934QYF5</accession>
<dbReference type="SUPFAM" id="SSF52540">
    <property type="entry name" value="P-loop containing nucleoside triphosphate hydrolases"/>
    <property type="match status" value="1"/>
</dbReference>
<protein>
    <recommendedName>
        <fullName evidence="3">AAA domain-containing protein</fullName>
    </recommendedName>
</protein>
<evidence type="ECO:0008006" key="3">
    <source>
        <dbReference type="Google" id="ProtNLM"/>
    </source>
</evidence>